<evidence type="ECO:0000313" key="8">
    <source>
        <dbReference type="Proteomes" id="UP000594260"/>
    </source>
</evidence>
<dbReference type="RefSeq" id="XP_022665539.1">
    <property type="nucleotide sequence ID" value="XM_022809804.1"/>
</dbReference>
<keyword evidence="8" id="KW-1185">Reference proteome</keyword>
<evidence type="ECO:0000256" key="4">
    <source>
        <dbReference type="ARBA" id="ARBA00022989"/>
    </source>
</evidence>
<organism evidence="7 8">
    <name type="scientific">Varroa destructor</name>
    <name type="common">Honeybee mite</name>
    <dbReference type="NCBI Taxonomy" id="109461"/>
    <lineage>
        <taxon>Eukaryota</taxon>
        <taxon>Metazoa</taxon>
        <taxon>Ecdysozoa</taxon>
        <taxon>Arthropoda</taxon>
        <taxon>Chelicerata</taxon>
        <taxon>Arachnida</taxon>
        <taxon>Acari</taxon>
        <taxon>Parasitiformes</taxon>
        <taxon>Mesostigmata</taxon>
        <taxon>Gamasina</taxon>
        <taxon>Dermanyssoidea</taxon>
        <taxon>Varroidae</taxon>
        <taxon>Varroa</taxon>
    </lineage>
</organism>
<dbReference type="AlphaFoldDB" id="A0A7M7KEB6"/>
<dbReference type="Pfam" id="PF05251">
    <property type="entry name" value="Ost5"/>
    <property type="match status" value="1"/>
</dbReference>
<dbReference type="GO" id="GO:0006487">
    <property type="term" value="P:protein N-linked glycosylation"/>
    <property type="evidence" value="ECO:0007669"/>
    <property type="project" value="UniProtKB-UniRule"/>
</dbReference>
<evidence type="ECO:0000256" key="1">
    <source>
        <dbReference type="ARBA" id="ARBA00004141"/>
    </source>
</evidence>
<evidence type="ECO:0000313" key="7">
    <source>
        <dbReference type="EnsemblMetazoa" id="XP_022665539"/>
    </source>
</evidence>
<feature type="transmembrane region" description="Helical" evidence="6">
    <location>
        <begin position="60"/>
        <end position="84"/>
    </location>
</feature>
<evidence type="ECO:0000256" key="5">
    <source>
        <dbReference type="ARBA" id="ARBA00023136"/>
    </source>
</evidence>
<comment type="similarity">
    <text evidence="2 6">Belongs to the OST5 family.</text>
</comment>
<dbReference type="OMA" id="MERYVGP"/>
<accession>A0A7M7KEB6</accession>
<reference evidence="7" key="1">
    <citation type="submission" date="2021-01" db="UniProtKB">
        <authorList>
            <consortium name="EnsemblMetazoa"/>
        </authorList>
    </citation>
    <scope>IDENTIFICATION</scope>
</reference>
<dbReference type="GO" id="GO:0008250">
    <property type="term" value="C:oligosaccharyltransferase complex"/>
    <property type="evidence" value="ECO:0007669"/>
    <property type="project" value="UniProtKB-UniRule"/>
</dbReference>
<comment type="subunit">
    <text evidence="6">Component of the oligosaccharyltransferase (OST) complex.</text>
</comment>
<proteinExistence type="inferred from homology"/>
<keyword evidence="4 6" id="KW-1133">Transmembrane helix</keyword>
<dbReference type="PANTHER" id="PTHR13636">
    <property type="entry name" value="TRANSMEMBRANE PROTEIN 258"/>
    <property type="match status" value="1"/>
</dbReference>
<dbReference type="EnsemblMetazoa" id="XM_022809804">
    <property type="protein sequence ID" value="XP_022665539"/>
    <property type="gene ID" value="LOC111252257"/>
</dbReference>
<evidence type="ECO:0000256" key="2">
    <source>
        <dbReference type="ARBA" id="ARBA00009825"/>
    </source>
</evidence>
<evidence type="ECO:0000256" key="6">
    <source>
        <dbReference type="RuleBase" id="RU367008"/>
    </source>
</evidence>
<dbReference type="InterPro" id="IPR007915">
    <property type="entry name" value="TMEM258/Ost5"/>
</dbReference>
<dbReference type="Proteomes" id="UP000594260">
    <property type="component" value="Unplaced"/>
</dbReference>
<dbReference type="FunCoup" id="A0A7M7KEB6">
    <property type="interactions" value="424"/>
</dbReference>
<protein>
    <recommendedName>
        <fullName evidence="6">Dolichyl-diphosphooligosaccharide-protein glycosyltransferase subunit TMEM258</fullName>
    </recommendedName>
    <alternativeName>
        <fullName evidence="6">Transmembrane protein 258</fullName>
    </alternativeName>
</protein>
<feature type="transmembrane region" description="Helical" evidence="6">
    <location>
        <begin position="23"/>
        <end position="48"/>
    </location>
</feature>
<comment type="subcellular location">
    <subcellularLocation>
        <location evidence="1 6">Membrane</location>
        <topology evidence="1 6">Multi-pass membrane protein</topology>
    </subcellularLocation>
</comment>
<dbReference type="KEGG" id="vde:111252257"/>
<dbReference type="InParanoid" id="A0A7M7KEB6"/>
<dbReference type="OrthoDB" id="18408at2759"/>
<keyword evidence="3 6" id="KW-0812">Transmembrane</keyword>
<comment type="function">
    <text evidence="6">Subunit of the oligosaccharyl transferase (OST) complex that catalyzes the initial transfer of a defined glycan (Glc(3)Man(9)GlcNAc(2) in eukaryotes) from the lipid carrier dolichol-pyrophosphate to an asparagine residue within an Asn-X-Ser/Thr consensus motif in nascent polypeptide chains, the first step in protein N-glycosylation. N-glycosylation occurs cotranslationally and the complex associates with the Sec61 complex at the channel-forming translocon complex that mediates protein translocation across the endoplasmic reticulum (ER). All subunits are required for a maximal enzyme activity.</text>
</comment>
<name>A0A7M7KEB6_VARDE</name>
<sequence length="85" mass="9365">MASAGYFALESMAKYASPVSPAIYPHLSLVLMTIGLFFTGWFFVYEVAATKYTRQLYKELAIALCAATFLGCGILFLLLLVGIWV</sequence>
<keyword evidence="5 6" id="KW-0472">Membrane</keyword>
<dbReference type="GeneID" id="111252257"/>
<evidence type="ECO:0000256" key="3">
    <source>
        <dbReference type="ARBA" id="ARBA00022692"/>
    </source>
</evidence>